<accession>A0A0S3SC63</accession>
<organism evidence="2 3">
    <name type="scientific">Vigna angularis var. angularis</name>
    <dbReference type="NCBI Taxonomy" id="157739"/>
    <lineage>
        <taxon>Eukaryota</taxon>
        <taxon>Viridiplantae</taxon>
        <taxon>Streptophyta</taxon>
        <taxon>Embryophyta</taxon>
        <taxon>Tracheophyta</taxon>
        <taxon>Spermatophyta</taxon>
        <taxon>Magnoliopsida</taxon>
        <taxon>eudicotyledons</taxon>
        <taxon>Gunneridae</taxon>
        <taxon>Pentapetalae</taxon>
        <taxon>rosids</taxon>
        <taxon>fabids</taxon>
        <taxon>Fabales</taxon>
        <taxon>Fabaceae</taxon>
        <taxon>Papilionoideae</taxon>
        <taxon>50 kb inversion clade</taxon>
        <taxon>NPAAA clade</taxon>
        <taxon>indigoferoid/millettioid clade</taxon>
        <taxon>Phaseoleae</taxon>
        <taxon>Vigna</taxon>
    </lineage>
</organism>
<dbReference type="Proteomes" id="UP000291084">
    <property type="component" value="Chromosome 6"/>
</dbReference>
<evidence type="ECO:0000313" key="3">
    <source>
        <dbReference type="Proteomes" id="UP000291084"/>
    </source>
</evidence>
<feature type="transmembrane region" description="Helical" evidence="1">
    <location>
        <begin position="12"/>
        <end position="37"/>
    </location>
</feature>
<evidence type="ECO:0000313" key="2">
    <source>
        <dbReference type="EMBL" id="BAT90452.1"/>
    </source>
</evidence>
<feature type="non-terminal residue" evidence="2">
    <location>
        <position position="1"/>
    </location>
</feature>
<keyword evidence="1" id="KW-0812">Transmembrane</keyword>
<protein>
    <submittedName>
        <fullName evidence="2">Uncharacterized protein</fullName>
    </submittedName>
</protein>
<name>A0A0S3SC63_PHAAN</name>
<keyword evidence="3" id="KW-1185">Reference proteome</keyword>
<keyword evidence="1" id="KW-0472">Membrane</keyword>
<keyword evidence="1" id="KW-1133">Transmembrane helix</keyword>
<dbReference type="AlphaFoldDB" id="A0A0S3SC63"/>
<gene>
    <name evidence="2" type="primary">Vigan.06G170100</name>
    <name evidence="2" type="ORF">VIGAN_06170100</name>
</gene>
<reference evidence="2 3" key="1">
    <citation type="journal article" date="2015" name="Sci. Rep.">
        <title>The power of single molecule real-time sequencing technology in the de novo assembly of a eukaryotic genome.</title>
        <authorList>
            <person name="Sakai H."/>
            <person name="Naito K."/>
            <person name="Ogiso-Tanaka E."/>
            <person name="Takahashi Y."/>
            <person name="Iseki K."/>
            <person name="Muto C."/>
            <person name="Satou K."/>
            <person name="Teruya K."/>
            <person name="Shiroma A."/>
            <person name="Shimoji M."/>
            <person name="Hirano T."/>
            <person name="Itoh T."/>
            <person name="Kaga A."/>
            <person name="Tomooka N."/>
        </authorList>
    </citation>
    <scope>NUCLEOTIDE SEQUENCE [LARGE SCALE GENOMIC DNA]</scope>
    <source>
        <strain evidence="3">cv. Shumari</strain>
    </source>
</reference>
<evidence type="ECO:0000256" key="1">
    <source>
        <dbReference type="SAM" id="Phobius"/>
    </source>
</evidence>
<proteinExistence type="predicted"/>
<sequence length="69" mass="7706">TNTTIFVPSANWVLVLAAVSHVISTTYSSSISIFNFLTQLLSMISFWKIQTPSLNKINIICFPLTRITT</sequence>
<dbReference type="EMBL" id="AP015039">
    <property type="protein sequence ID" value="BAT90452.1"/>
    <property type="molecule type" value="Genomic_DNA"/>
</dbReference>